<dbReference type="InterPro" id="IPR011010">
    <property type="entry name" value="DNA_brk_join_enz"/>
</dbReference>
<dbReference type="PROSITE" id="PS51898">
    <property type="entry name" value="TYR_RECOMBINASE"/>
    <property type="match status" value="1"/>
</dbReference>
<keyword evidence="1" id="KW-0233">DNA recombination</keyword>
<dbReference type="EMBL" id="JAELXS010000002">
    <property type="protein sequence ID" value="MBJ6120902.1"/>
    <property type="molecule type" value="Genomic_DNA"/>
</dbReference>
<sequence>MRLFEFAVKARMRPNNPVTQSEKIKDTAADRTKGFHSWTEAEIDQYRDRHPIGTRARLAMEMLLWTTKRRSDVRQMGPDAIVDGRIEVTQGKGGKTLWIAVAPQLLEALTAMPPPPAGATTFLLTERGQPWSRAGFGNWFRKQCDAAGLS</sequence>
<dbReference type="RefSeq" id="WP_199035306.1">
    <property type="nucleotide sequence ID" value="NZ_JAELXS010000002.1"/>
</dbReference>
<dbReference type="SUPFAM" id="SSF56349">
    <property type="entry name" value="DNA breaking-rejoining enzymes"/>
    <property type="match status" value="1"/>
</dbReference>
<dbReference type="InterPro" id="IPR013762">
    <property type="entry name" value="Integrase-like_cat_sf"/>
</dbReference>
<keyword evidence="4" id="KW-1185">Reference proteome</keyword>
<dbReference type="Gene3D" id="1.10.443.10">
    <property type="entry name" value="Intergrase catalytic core"/>
    <property type="match status" value="1"/>
</dbReference>
<feature type="domain" description="Tyr recombinase" evidence="2">
    <location>
        <begin position="33"/>
        <end position="150"/>
    </location>
</feature>
<organism evidence="3 4">
    <name type="scientific">Sphingomonas mollis</name>
    <dbReference type="NCBI Taxonomy" id="2795726"/>
    <lineage>
        <taxon>Bacteria</taxon>
        <taxon>Pseudomonadati</taxon>
        <taxon>Pseudomonadota</taxon>
        <taxon>Alphaproteobacteria</taxon>
        <taxon>Sphingomonadales</taxon>
        <taxon>Sphingomonadaceae</taxon>
        <taxon>Sphingomonas</taxon>
    </lineage>
</organism>
<proteinExistence type="predicted"/>
<protein>
    <recommendedName>
        <fullName evidence="2">Tyr recombinase domain-containing protein</fullName>
    </recommendedName>
</protein>
<evidence type="ECO:0000313" key="3">
    <source>
        <dbReference type="EMBL" id="MBJ6120902.1"/>
    </source>
</evidence>
<evidence type="ECO:0000313" key="4">
    <source>
        <dbReference type="Proteomes" id="UP000640426"/>
    </source>
</evidence>
<dbReference type="InterPro" id="IPR002104">
    <property type="entry name" value="Integrase_catalytic"/>
</dbReference>
<dbReference type="Proteomes" id="UP000640426">
    <property type="component" value="Unassembled WGS sequence"/>
</dbReference>
<reference evidence="4" key="1">
    <citation type="submission" date="2020-12" db="EMBL/GenBank/DDBJ databases">
        <title>Hymenobacter sp.</title>
        <authorList>
            <person name="Kim M.K."/>
        </authorList>
    </citation>
    <scope>NUCLEOTIDE SEQUENCE [LARGE SCALE GENOMIC DNA]</scope>
    <source>
        <strain evidence="4">BT553</strain>
    </source>
</reference>
<name>A0ABS0XLK2_9SPHN</name>
<evidence type="ECO:0000259" key="2">
    <source>
        <dbReference type="PROSITE" id="PS51898"/>
    </source>
</evidence>
<comment type="caution">
    <text evidence="3">The sequence shown here is derived from an EMBL/GenBank/DDBJ whole genome shotgun (WGS) entry which is preliminary data.</text>
</comment>
<gene>
    <name evidence="3" type="ORF">JAO74_03740</name>
</gene>
<evidence type="ECO:0000256" key="1">
    <source>
        <dbReference type="ARBA" id="ARBA00023172"/>
    </source>
</evidence>
<accession>A0ABS0XLK2</accession>